<dbReference type="Proteomes" id="UP000777303">
    <property type="component" value="Unassembled WGS sequence"/>
</dbReference>
<evidence type="ECO:0000256" key="4">
    <source>
        <dbReference type="ARBA" id="ARBA00022729"/>
    </source>
</evidence>
<evidence type="ECO:0000256" key="3">
    <source>
        <dbReference type="ARBA" id="ARBA00022448"/>
    </source>
</evidence>
<proteinExistence type="inferred from homology"/>
<organism evidence="5 6">
    <name type="scientific">Candidatus Paralactobacillus gallistercoris</name>
    <dbReference type="NCBI Taxonomy" id="2838724"/>
    <lineage>
        <taxon>Bacteria</taxon>
        <taxon>Bacillati</taxon>
        <taxon>Bacillota</taxon>
        <taxon>Bacilli</taxon>
        <taxon>Lactobacillales</taxon>
        <taxon>Lactobacillaceae</taxon>
        <taxon>Lactobacillus</taxon>
    </lineage>
</organism>
<dbReference type="Gene3D" id="3.40.190.10">
    <property type="entry name" value="Periplasmic binding protein-like II"/>
    <property type="match status" value="1"/>
</dbReference>
<dbReference type="GO" id="GO:0030313">
    <property type="term" value="C:cell envelope"/>
    <property type="evidence" value="ECO:0007669"/>
    <property type="project" value="UniProtKB-SubCell"/>
</dbReference>
<evidence type="ECO:0000256" key="2">
    <source>
        <dbReference type="ARBA" id="ARBA00008520"/>
    </source>
</evidence>
<dbReference type="InterPro" id="IPR050490">
    <property type="entry name" value="Bact_solute-bd_prot1"/>
</dbReference>
<sequence>MPSYVNDKLLVPFDEDMFDGKHRLSTSDFNDIYPEFLKNTKYDNKYYSIPFSKSVQILYYNKHLLNKYHLSVPHDWHDFQKMRHKLPHNVVLVSCNKSLAPEYTALSKAAGTYPVNAALKANITDQASYEAANTLATLAKQKAITLPKGNYGDQLFKDGKAVFYIGSSTVIANMRGAHFKWSTAPLPMFHNHQATTIGGNNIVMFNSATPQQRQGAWAFISYLISERGNLQWTQATGYLPIRKSVAASKPYHNFLQQYPYYQAGITSLQFASQTPAFNGYETFYQLEKQMLQKIVTKHVDIRQQLQILQNKTINILKKIIHNKNNRDVN</sequence>
<reference evidence="5" key="2">
    <citation type="submission" date="2021-04" db="EMBL/GenBank/DDBJ databases">
        <authorList>
            <person name="Gilroy R."/>
        </authorList>
    </citation>
    <scope>NUCLEOTIDE SEQUENCE</scope>
    <source>
        <strain evidence="5">F6-6636</strain>
    </source>
</reference>
<dbReference type="InterPro" id="IPR006059">
    <property type="entry name" value="SBP"/>
</dbReference>
<evidence type="ECO:0000313" key="5">
    <source>
        <dbReference type="EMBL" id="MBU3851927.1"/>
    </source>
</evidence>
<dbReference type="Pfam" id="PF13416">
    <property type="entry name" value="SBP_bac_8"/>
    <property type="match status" value="1"/>
</dbReference>
<name>A0A948X0W1_9LACO</name>
<keyword evidence="4" id="KW-0732">Signal</keyword>
<evidence type="ECO:0000256" key="1">
    <source>
        <dbReference type="ARBA" id="ARBA00004196"/>
    </source>
</evidence>
<protein>
    <submittedName>
        <fullName evidence="5">Extracellular solute-binding protein</fullName>
    </submittedName>
</protein>
<comment type="subcellular location">
    <subcellularLocation>
        <location evidence="1">Cell envelope</location>
    </subcellularLocation>
</comment>
<dbReference type="PANTHER" id="PTHR43649">
    <property type="entry name" value="ARABINOSE-BINDING PROTEIN-RELATED"/>
    <property type="match status" value="1"/>
</dbReference>
<comment type="similarity">
    <text evidence="2">Belongs to the bacterial solute-binding protein 1 family.</text>
</comment>
<evidence type="ECO:0000313" key="6">
    <source>
        <dbReference type="Proteomes" id="UP000777303"/>
    </source>
</evidence>
<dbReference type="PANTHER" id="PTHR43649:SF31">
    <property type="entry name" value="SN-GLYCEROL-3-PHOSPHATE-BINDING PERIPLASMIC PROTEIN UGPB"/>
    <property type="match status" value="1"/>
</dbReference>
<comment type="caution">
    <text evidence="5">The sequence shown here is derived from an EMBL/GenBank/DDBJ whole genome shotgun (WGS) entry which is preliminary data.</text>
</comment>
<dbReference type="EMBL" id="JAHLFS010000053">
    <property type="protein sequence ID" value="MBU3851927.1"/>
    <property type="molecule type" value="Genomic_DNA"/>
</dbReference>
<gene>
    <name evidence="5" type="ORF">H9901_04435</name>
</gene>
<reference evidence="5" key="1">
    <citation type="journal article" date="2021" name="PeerJ">
        <title>Extensive microbial diversity within the chicken gut microbiome revealed by metagenomics and culture.</title>
        <authorList>
            <person name="Gilroy R."/>
            <person name="Ravi A."/>
            <person name="Getino M."/>
            <person name="Pursley I."/>
            <person name="Horton D.L."/>
            <person name="Alikhan N.F."/>
            <person name="Baker D."/>
            <person name="Gharbi K."/>
            <person name="Hall N."/>
            <person name="Watson M."/>
            <person name="Adriaenssens E.M."/>
            <person name="Foster-Nyarko E."/>
            <person name="Jarju S."/>
            <person name="Secka A."/>
            <person name="Antonio M."/>
            <person name="Oren A."/>
            <person name="Chaudhuri R.R."/>
            <person name="La Ragione R."/>
            <person name="Hildebrand F."/>
            <person name="Pallen M.J."/>
        </authorList>
    </citation>
    <scope>NUCLEOTIDE SEQUENCE</scope>
    <source>
        <strain evidence="5">F6-6636</strain>
    </source>
</reference>
<accession>A0A948X0W1</accession>
<dbReference type="AlphaFoldDB" id="A0A948X0W1"/>
<dbReference type="SUPFAM" id="SSF53850">
    <property type="entry name" value="Periplasmic binding protein-like II"/>
    <property type="match status" value="1"/>
</dbReference>
<keyword evidence="3" id="KW-0813">Transport</keyword>